<evidence type="ECO:0000256" key="2">
    <source>
        <dbReference type="ARBA" id="ARBA00008409"/>
    </source>
</evidence>
<dbReference type="GO" id="GO:0000122">
    <property type="term" value="P:negative regulation of transcription by RNA polymerase II"/>
    <property type="evidence" value="ECO:0007669"/>
    <property type="project" value="InterPro"/>
</dbReference>
<dbReference type="AlphaFoldDB" id="N6TK44"/>
<keyword evidence="3" id="KW-0678">Repressor</keyword>
<feature type="compositionally biased region" description="Polar residues" evidence="8">
    <location>
        <begin position="117"/>
        <end position="131"/>
    </location>
</feature>
<dbReference type="Gene3D" id="6.10.250.2910">
    <property type="match status" value="1"/>
</dbReference>
<dbReference type="STRING" id="77166.N6TK44"/>
<evidence type="ECO:0000256" key="7">
    <source>
        <dbReference type="ARBA" id="ARBA00023242"/>
    </source>
</evidence>
<evidence type="ECO:0000256" key="8">
    <source>
        <dbReference type="SAM" id="MobiDB-lite"/>
    </source>
</evidence>
<feature type="compositionally biased region" description="Low complexity" evidence="8">
    <location>
        <begin position="244"/>
        <end position="262"/>
    </location>
</feature>
<dbReference type="Pfam" id="PF15313">
    <property type="entry name" value="HEXIM"/>
    <property type="match status" value="1"/>
</dbReference>
<evidence type="ECO:0000313" key="11">
    <source>
        <dbReference type="EnsemblMetazoa" id="XP_019758085.1"/>
    </source>
</evidence>
<dbReference type="HOGENOM" id="CLU_1020581_0_0_1"/>
<protein>
    <recommendedName>
        <fullName evidence="14">HEXIM P-TEFb complex subunit 1</fullName>
    </recommendedName>
</protein>
<dbReference type="Proteomes" id="UP000030742">
    <property type="component" value="Unassembled WGS sequence"/>
</dbReference>
<feature type="compositionally biased region" description="Polar residues" evidence="8">
    <location>
        <begin position="271"/>
        <end position="283"/>
    </location>
</feature>
<dbReference type="PANTHER" id="PTHR13469">
    <property type="entry name" value="HEXAMETHYLENE BISACETAMIDE INDUCIBLE 1"/>
    <property type="match status" value="1"/>
</dbReference>
<keyword evidence="7" id="KW-0539">Nucleus</keyword>
<reference evidence="11" key="2">
    <citation type="submission" date="2024-08" db="UniProtKB">
        <authorList>
            <consortium name="EnsemblMetazoa"/>
        </authorList>
    </citation>
    <scope>IDENTIFICATION</scope>
</reference>
<feature type="region of interest" description="Disordered" evidence="8">
    <location>
        <begin position="225"/>
        <end position="289"/>
    </location>
</feature>
<evidence type="ECO:0000256" key="3">
    <source>
        <dbReference type="ARBA" id="ARBA00022491"/>
    </source>
</evidence>
<evidence type="ECO:0000313" key="9">
    <source>
        <dbReference type="EMBL" id="ENN78278.1"/>
    </source>
</evidence>
<feature type="region of interest" description="Disordered" evidence="8">
    <location>
        <begin position="117"/>
        <end position="146"/>
    </location>
</feature>
<dbReference type="EnsemblMetazoa" id="XM_019902526.1">
    <property type="protein sequence ID" value="XP_019758085.1"/>
    <property type="gene ID" value="LOC109536347"/>
</dbReference>
<dbReference type="PANTHER" id="PTHR13469:SF8">
    <property type="entry name" value="HEXIM P-TEFB COMPLEX SUBUNIT 1"/>
    <property type="match status" value="1"/>
</dbReference>
<comment type="subcellular location">
    <subcellularLocation>
        <location evidence="1">Nucleus</location>
    </subcellularLocation>
</comment>
<evidence type="ECO:0000256" key="4">
    <source>
        <dbReference type="ARBA" id="ARBA00023015"/>
    </source>
</evidence>
<feature type="compositionally biased region" description="Acidic residues" evidence="8">
    <location>
        <begin position="133"/>
        <end position="146"/>
    </location>
</feature>
<evidence type="ECO:0000256" key="6">
    <source>
        <dbReference type="ARBA" id="ARBA00023163"/>
    </source>
</evidence>
<keyword evidence="4" id="KW-0805">Transcription regulation</keyword>
<keyword evidence="5" id="KW-0175">Coiled coil</keyword>
<dbReference type="InterPro" id="IPR024872">
    <property type="entry name" value="HEXIM"/>
</dbReference>
<dbReference type="Proteomes" id="UP000019118">
    <property type="component" value="Unassembled WGS sequence"/>
</dbReference>
<feature type="non-terminal residue" evidence="9">
    <location>
        <position position="1"/>
    </location>
</feature>
<dbReference type="PRINTS" id="PR02094">
    <property type="entry name" value="HEXIMFAMILY"/>
</dbReference>
<dbReference type="GO" id="GO:0005737">
    <property type="term" value="C:cytoplasm"/>
    <property type="evidence" value="ECO:0007669"/>
    <property type="project" value="InterPro"/>
</dbReference>
<comment type="similarity">
    <text evidence="2">Belongs to the HEXIM family.</text>
</comment>
<dbReference type="KEGG" id="dpa:109536347"/>
<dbReference type="OMA" id="TQNDACA"/>
<gene>
    <name evidence="11" type="primary">109536347</name>
    <name evidence="10" type="ORF">D910_10017</name>
    <name evidence="9" type="ORF">YQE_05429</name>
</gene>
<keyword evidence="6" id="KW-0804">Transcription</keyword>
<evidence type="ECO:0008006" key="14">
    <source>
        <dbReference type="Google" id="ProtNLM"/>
    </source>
</evidence>
<evidence type="ECO:0000313" key="10">
    <source>
        <dbReference type="EMBL" id="ERL92706.1"/>
    </source>
</evidence>
<keyword evidence="12" id="KW-1185">Reference proteome</keyword>
<sequence>MTEENKVVSMENAAISSADAPTPQDAVPTQNDACATAQPQSNPNAPANHALPKKKRTRRGKCKRKNPYQKYGRKTNKSFKLGIVKPEAPHNDNQFLIEDHGGFEELDERLRHIDQASTASLSRTRDSSFSVDSDGEEFFSSPGDDDTQYFMQEFDDQYHTMKIEQLQEMTKQELVERYIALDTSATQGSTELLTIISSLKLEIENKNEEREALKREIELLKAQLEQCQKQQSDSADSETDSSDSDSSNSRESSSGTSNRSQSPLLQPDSVDYTQTNGHTTPTHASVDAV</sequence>
<dbReference type="OrthoDB" id="10058500at2759"/>
<evidence type="ECO:0000313" key="12">
    <source>
        <dbReference type="Proteomes" id="UP000019118"/>
    </source>
</evidence>
<feature type="compositionally biased region" description="Basic residues" evidence="8">
    <location>
        <begin position="51"/>
        <end position="77"/>
    </location>
</feature>
<dbReference type="EMBL" id="KB632333">
    <property type="protein sequence ID" value="ERL92706.1"/>
    <property type="molecule type" value="Genomic_DNA"/>
</dbReference>
<evidence type="ECO:0000256" key="1">
    <source>
        <dbReference type="ARBA" id="ARBA00004123"/>
    </source>
</evidence>
<reference evidence="12 13" key="1">
    <citation type="journal article" date="2013" name="Genome Biol.">
        <title>Draft genome of the mountain pine beetle, Dendroctonus ponderosae Hopkins, a major forest pest.</title>
        <authorList>
            <person name="Keeling C.I."/>
            <person name="Yuen M.M."/>
            <person name="Liao N.Y."/>
            <person name="Docking T.R."/>
            <person name="Chan S.K."/>
            <person name="Taylor G.A."/>
            <person name="Palmquist D.L."/>
            <person name="Jackman S.D."/>
            <person name="Nguyen A."/>
            <person name="Li M."/>
            <person name="Henderson H."/>
            <person name="Janes J.K."/>
            <person name="Zhao Y."/>
            <person name="Pandoh P."/>
            <person name="Moore R."/>
            <person name="Sperling F.A."/>
            <person name="Huber D.P."/>
            <person name="Birol I."/>
            <person name="Jones S.J."/>
            <person name="Bohlmann J."/>
        </authorList>
    </citation>
    <scope>NUCLEOTIDE SEQUENCE</scope>
</reference>
<dbReference type="GO" id="GO:0004861">
    <property type="term" value="F:cyclin-dependent protein serine/threonine kinase inhibitor activity"/>
    <property type="evidence" value="ECO:0007669"/>
    <property type="project" value="InterPro"/>
</dbReference>
<name>N6TK44_DENPD</name>
<evidence type="ECO:0000256" key="5">
    <source>
        <dbReference type="ARBA" id="ARBA00023054"/>
    </source>
</evidence>
<dbReference type="GO" id="GO:0005654">
    <property type="term" value="C:nucleoplasm"/>
    <property type="evidence" value="ECO:0007669"/>
    <property type="project" value="TreeGrafter"/>
</dbReference>
<feature type="region of interest" description="Disordered" evidence="8">
    <location>
        <begin position="1"/>
        <end position="77"/>
    </location>
</feature>
<feature type="compositionally biased region" description="Polar residues" evidence="8">
    <location>
        <begin position="27"/>
        <end position="45"/>
    </location>
</feature>
<dbReference type="EMBL" id="KB740923">
    <property type="protein sequence ID" value="ENN78278.1"/>
    <property type="molecule type" value="Genomic_DNA"/>
</dbReference>
<proteinExistence type="inferred from homology"/>
<accession>N6TK44</accession>
<evidence type="ECO:0000313" key="13">
    <source>
        <dbReference type="Proteomes" id="UP000030742"/>
    </source>
</evidence>
<organism evidence="9">
    <name type="scientific">Dendroctonus ponderosae</name>
    <name type="common">Mountain pine beetle</name>
    <dbReference type="NCBI Taxonomy" id="77166"/>
    <lineage>
        <taxon>Eukaryota</taxon>
        <taxon>Metazoa</taxon>
        <taxon>Ecdysozoa</taxon>
        <taxon>Arthropoda</taxon>
        <taxon>Hexapoda</taxon>
        <taxon>Insecta</taxon>
        <taxon>Pterygota</taxon>
        <taxon>Neoptera</taxon>
        <taxon>Endopterygota</taxon>
        <taxon>Coleoptera</taxon>
        <taxon>Polyphaga</taxon>
        <taxon>Cucujiformia</taxon>
        <taxon>Curculionidae</taxon>
        <taxon>Scolytinae</taxon>
        <taxon>Dendroctonus</taxon>
    </lineage>
</organism>
<dbReference type="GO" id="GO:0097322">
    <property type="term" value="F:7SK snRNA binding"/>
    <property type="evidence" value="ECO:0007669"/>
    <property type="project" value="TreeGrafter"/>
</dbReference>